<dbReference type="EMBL" id="LFZS01000007">
    <property type="protein sequence ID" value="ONN54155.1"/>
    <property type="molecule type" value="Genomic_DNA"/>
</dbReference>
<feature type="chain" id="PRO_5012189150" evidence="1">
    <location>
        <begin position="19"/>
        <end position="127"/>
    </location>
</feature>
<evidence type="ECO:0000256" key="1">
    <source>
        <dbReference type="SAM" id="SignalP"/>
    </source>
</evidence>
<dbReference type="Proteomes" id="UP000189376">
    <property type="component" value="Unassembled WGS sequence"/>
</dbReference>
<reference evidence="2 3" key="1">
    <citation type="submission" date="2015-07" db="EMBL/GenBank/DDBJ databases">
        <title>Acinetobacter yuneri, a novel member of Acinetobacter calcoaceticus-Acinetobacter baumannii complex isolated from clinical specimen.</title>
        <authorList>
            <person name="Yu Y."/>
        </authorList>
    </citation>
    <scope>NUCLEOTIDE SEQUENCE [LARGE SCALE GENOMIC DNA]</scope>
    <source>
        <strain evidence="2 3">A362</strain>
    </source>
</reference>
<keyword evidence="3" id="KW-1185">Reference proteome</keyword>
<gene>
    <name evidence="2" type="ORF">AC058_10280</name>
</gene>
<name>A0A1V2UW13_9GAMM</name>
<accession>A0A1V2UW13</accession>
<comment type="caution">
    <text evidence="2">The sequence shown here is derived from an EMBL/GenBank/DDBJ whole genome shotgun (WGS) entry which is preliminary data.</text>
</comment>
<sequence>MKRLITLFLLPYATGTFAQEPFEVSKSCFVVNGKNTTETCLLSSTNNSTSNFERLIFPNTKVFIKESNICSNEDPCVSVGSNLSNLKDAHLYYRNLKTKKIVDKPEKDAWTCFKQPHDKLDFCVSYD</sequence>
<protein>
    <submittedName>
        <fullName evidence="2">Uncharacterized protein</fullName>
    </submittedName>
</protein>
<evidence type="ECO:0000313" key="3">
    <source>
        <dbReference type="Proteomes" id="UP000189376"/>
    </source>
</evidence>
<keyword evidence="1" id="KW-0732">Signal</keyword>
<organism evidence="2 3">
    <name type="scientific">Acinetobacter genomosp. 33YU</name>
    <dbReference type="NCBI Taxonomy" id="1675530"/>
    <lineage>
        <taxon>Bacteria</taxon>
        <taxon>Pseudomonadati</taxon>
        <taxon>Pseudomonadota</taxon>
        <taxon>Gammaproteobacteria</taxon>
        <taxon>Moraxellales</taxon>
        <taxon>Moraxellaceae</taxon>
        <taxon>Acinetobacter</taxon>
    </lineage>
</organism>
<evidence type="ECO:0000313" key="2">
    <source>
        <dbReference type="EMBL" id="ONN54155.1"/>
    </source>
</evidence>
<dbReference type="AlphaFoldDB" id="A0A1V2UW13"/>
<proteinExistence type="predicted"/>
<feature type="signal peptide" evidence="1">
    <location>
        <begin position="1"/>
        <end position="18"/>
    </location>
</feature>
<dbReference type="RefSeq" id="WP_077169276.1">
    <property type="nucleotide sequence ID" value="NZ_LFZS01000007.1"/>
</dbReference>